<gene>
    <name evidence="3" type="ORF">DCG58_03765</name>
</gene>
<dbReference type="EMBL" id="DMAN01000080">
    <property type="protein sequence ID" value="HAE26255.1"/>
    <property type="molecule type" value="Genomic_DNA"/>
</dbReference>
<comment type="caution">
    <text evidence="3">The sequence shown here is derived from an EMBL/GenBank/DDBJ whole genome shotgun (WGS) entry which is preliminary data.</text>
</comment>
<dbReference type="RefSeq" id="WP_272987175.1">
    <property type="nucleotide sequence ID" value="NZ_CALCOC010000277.1"/>
</dbReference>
<accession>A0A3B9GUX3</accession>
<sequence>MSNCPVLLQSVLDRYDYTRTLSRSRWAWEFLRRDEEFLEEAALHGTGEISVRTACHGITLIRPRTDQMAAERWGLAFFPDPRHDGFAAHAFWSSALFPRQVQVQVSPAGSEAACPIYEKTVKQCEIVHLVDTAGREHMLVKGNGRVVQVQCTGMSMLSPEPVRLGFLIRGTTNMSSRWRTLKNAQCVYAARKPVPWSRTSLALRNALIAHDCQSAGLSVRETAAIIYGDARAEAAWAGPGQSMKDEIRRARARGNELVSGGYRTLLA</sequence>
<proteinExistence type="predicted"/>
<reference evidence="3 4" key="1">
    <citation type="journal article" date="2018" name="Nat. Biotechnol.">
        <title>A standardized bacterial taxonomy based on genome phylogeny substantially revises the tree of life.</title>
        <authorList>
            <person name="Parks D.H."/>
            <person name="Chuvochina M."/>
            <person name="Waite D.W."/>
            <person name="Rinke C."/>
            <person name="Skarshewski A."/>
            <person name="Chaumeil P.A."/>
            <person name="Hugenholtz P."/>
        </authorList>
    </citation>
    <scope>NUCLEOTIDE SEQUENCE [LARGE SCALE GENOMIC DNA]</scope>
    <source>
        <strain evidence="3">UBA8733</strain>
    </source>
</reference>
<feature type="domain" description="Transcriptional regulator-like" evidence="2">
    <location>
        <begin position="14"/>
        <end position="77"/>
    </location>
</feature>
<dbReference type="Proteomes" id="UP000259610">
    <property type="component" value="Unassembled WGS sequence"/>
</dbReference>
<dbReference type="Pfam" id="PF10074">
    <property type="entry name" value="RovC_DNA-bd"/>
    <property type="match status" value="1"/>
</dbReference>
<evidence type="ECO:0000313" key="4">
    <source>
        <dbReference type="Proteomes" id="UP000259610"/>
    </source>
</evidence>
<dbReference type="Pfam" id="PF20109">
    <property type="entry name" value="Trans_reg_dom"/>
    <property type="match status" value="1"/>
</dbReference>
<evidence type="ECO:0008006" key="5">
    <source>
        <dbReference type="Google" id="ProtNLM"/>
    </source>
</evidence>
<evidence type="ECO:0000259" key="2">
    <source>
        <dbReference type="Pfam" id="PF20109"/>
    </source>
</evidence>
<dbReference type="InterPro" id="IPR045465">
    <property type="entry name" value="Trans_reg_dom"/>
</dbReference>
<dbReference type="AlphaFoldDB" id="A0A3B9GUX3"/>
<feature type="domain" description="T6SS Transcription factor RovC-like DNA binding" evidence="1">
    <location>
        <begin position="173"/>
        <end position="266"/>
    </location>
</feature>
<evidence type="ECO:0000259" key="1">
    <source>
        <dbReference type="Pfam" id="PF10074"/>
    </source>
</evidence>
<dbReference type="InterPro" id="IPR018754">
    <property type="entry name" value="RovC-like_DNA-bd"/>
</dbReference>
<protein>
    <recommendedName>
        <fullName evidence="5">DUF2285 domain-containing protein</fullName>
    </recommendedName>
</protein>
<evidence type="ECO:0000313" key="3">
    <source>
        <dbReference type="EMBL" id="HAE26255.1"/>
    </source>
</evidence>
<organism evidence="3 4">
    <name type="scientific">Hyphomonas adhaerens</name>
    <dbReference type="NCBI Taxonomy" id="81029"/>
    <lineage>
        <taxon>Bacteria</taxon>
        <taxon>Pseudomonadati</taxon>
        <taxon>Pseudomonadota</taxon>
        <taxon>Alphaproteobacteria</taxon>
        <taxon>Hyphomonadales</taxon>
        <taxon>Hyphomonadaceae</taxon>
        <taxon>Hyphomonas</taxon>
    </lineage>
</organism>
<name>A0A3B9GUX3_9PROT</name>